<comment type="caution">
    <text evidence="8">The sequence shown here is derived from an EMBL/GenBank/DDBJ whole genome shotgun (WGS) entry which is preliminary data.</text>
</comment>
<dbReference type="AlphaFoldDB" id="A0A0M0HX93"/>
<dbReference type="GO" id="GO:0005886">
    <property type="term" value="C:plasma membrane"/>
    <property type="evidence" value="ECO:0007669"/>
    <property type="project" value="UniProtKB-SubCell"/>
</dbReference>
<sequence length="250" mass="28054">MTKNTSPPSQKNVSRDEISFRELIDIIWRSRAVVILSTVVFSLGSMFYALFQPNIYQSTSSFLLENNFYSIAGISEPYFTPEYFESRALWDGISLFSTISESELGTVVLSYKESKSKLDSVKSGVITISTLSTDPQLAFDNVVKVGNVLNEVMKLRELDKVTLSLDKLSRKTDSSYTHKTKEYLDEILAQQLFKKAILESPESSLLQVATLPAKPDSHIKPKRILITIMGAILGAMIGIVLVLFRFAYKN</sequence>
<evidence type="ECO:0000256" key="5">
    <source>
        <dbReference type="ARBA" id="ARBA00023136"/>
    </source>
</evidence>
<dbReference type="InterPro" id="IPR003856">
    <property type="entry name" value="LPS_length_determ_N"/>
</dbReference>
<dbReference type="PANTHER" id="PTHR32309:SF31">
    <property type="entry name" value="CAPSULAR EXOPOLYSACCHARIDE FAMILY"/>
    <property type="match status" value="1"/>
</dbReference>
<evidence type="ECO:0000256" key="4">
    <source>
        <dbReference type="ARBA" id="ARBA00022989"/>
    </source>
</evidence>
<evidence type="ECO:0000313" key="9">
    <source>
        <dbReference type="Proteomes" id="UP000037530"/>
    </source>
</evidence>
<dbReference type="PATRIC" id="fig|171383.3.peg.3191"/>
<evidence type="ECO:0000256" key="2">
    <source>
        <dbReference type="ARBA" id="ARBA00022475"/>
    </source>
</evidence>
<dbReference type="Proteomes" id="UP000037530">
    <property type="component" value="Unassembled WGS sequence"/>
</dbReference>
<evidence type="ECO:0000259" key="7">
    <source>
        <dbReference type="Pfam" id="PF02706"/>
    </source>
</evidence>
<keyword evidence="3 6" id="KW-0812">Transmembrane</keyword>
<dbReference type="STRING" id="171383.AKJ31_15595"/>
<dbReference type="InterPro" id="IPR050445">
    <property type="entry name" value="Bact_polysacc_biosynth/exp"/>
</dbReference>
<dbReference type="EMBL" id="LHPI01000016">
    <property type="protein sequence ID" value="KOO06695.1"/>
    <property type="molecule type" value="Genomic_DNA"/>
</dbReference>
<accession>A0A0M0HX93</accession>
<reference evidence="9" key="1">
    <citation type="submission" date="2015-08" db="EMBL/GenBank/DDBJ databases">
        <title>Vibrio galatheae sp. nov., a novel member of the Vibrionaceae family isolated from the Solomon Islands.</title>
        <authorList>
            <person name="Giubergia S."/>
            <person name="Machado H."/>
            <person name="Mateiu R.V."/>
            <person name="Gram L."/>
        </authorList>
    </citation>
    <scope>NUCLEOTIDE SEQUENCE [LARGE SCALE GENOMIC DNA]</scope>
    <source>
        <strain evidence="9">DSM 19134</strain>
    </source>
</reference>
<organism evidence="8 9">
    <name type="scientific">Vibrio hepatarius</name>
    <dbReference type="NCBI Taxonomy" id="171383"/>
    <lineage>
        <taxon>Bacteria</taxon>
        <taxon>Pseudomonadati</taxon>
        <taxon>Pseudomonadota</taxon>
        <taxon>Gammaproteobacteria</taxon>
        <taxon>Vibrionales</taxon>
        <taxon>Vibrionaceae</taxon>
        <taxon>Vibrio</taxon>
        <taxon>Vibrio oreintalis group</taxon>
    </lineage>
</organism>
<feature type="transmembrane region" description="Helical" evidence="6">
    <location>
        <begin position="224"/>
        <end position="248"/>
    </location>
</feature>
<dbReference type="RefSeq" id="WP_053410036.1">
    <property type="nucleotide sequence ID" value="NZ_LHPI01000016.1"/>
</dbReference>
<feature type="transmembrane region" description="Helical" evidence="6">
    <location>
        <begin position="32"/>
        <end position="51"/>
    </location>
</feature>
<feature type="domain" description="Polysaccharide chain length determinant N-terminal" evidence="7">
    <location>
        <begin position="16"/>
        <end position="61"/>
    </location>
</feature>
<evidence type="ECO:0000313" key="8">
    <source>
        <dbReference type="EMBL" id="KOO06695.1"/>
    </source>
</evidence>
<proteinExistence type="predicted"/>
<comment type="subcellular location">
    <subcellularLocation>
        <location evidence="1">Cell membrane</location>
        <topology evidence="1">Multi-pass membrane protein</topology>
    </subcellularLocation>
</comment>
<name>A0A0M0HX93_9VIBR</name>
<evidence type="ECO:0000256" key="6">
    <source>
        <dbReference type="SAM" id="Phobius"/>
    </source>
</evidence>
<keyword evidence="5 6" id="KW-0472">Membrane</keyword>
<gene>
    <name evidence="8" type="ORF">AKJ31_15595</name>
</gene>
<protein>
    <recommendedName>
        <fullName evidence="7">Polysaccharide chain length determinant N-terminal domain-containing protein</fullName>
    </recommendedName>
</protein>
<keyword evidence="9" id="KW-1185">Reference proteome</keyword>
<dbReference type="Pfam" id="PF02706">
    <property type="entry name" value="Wzz"/>
    <property type="match status" value="1"/>
</dbReference>
<evidence type="ECO:0000256" key="3">
    <source>
        <dbReference type="ARBA" id="ARBA00022692"/>
    </source>
</evidence>
<dbReference type="PANTHER" id="PTHR32309">
    <property type="entry name" value="TYROSINE-PROTEIN KINASE"/>
    <property type="match status" value="1"/>
</dbReference>
<keyword evidence="2" id="KW-1003">Cell membrane</keyword>
<evidence type="ECO:0000256" key="1">
    <source>
        <dbReference type="ARBA" id="ARBA00004651"/>
    </source>
</evidence>
<keyword evidence="4 6" id="KW-1133">Transmembrane helix</keyword>